<evidence type="ECO:0000313" key="4">
    <source>
        <dbReference type="Proteomes" id="UP000441399"/>
    </source>
</evidence>
<dbReference type="AlphaFoldDB" id="A0A5S9QST0"/>
<keyword evidence="3" id="KW-0456">Lyase</keyword>
<dbReference type="InterPro" id="IPR029068">
    <property type="entry name" value="Glyas_Bleomycin-R_OHBP_Dase"/>
</dbReference>
<proteinExistence type="predicted"/>
<organism evidence="3 4">
    <name type="scientific">BD1-7 clade bacterium</name>
    <dbReference type="NCBI Taxonomy" id="2029982"/>
    <lineage>
        <taxon>Bacteria</taxon>
        <taxon>Pseudomonadati</taxon>
        <taxon>Pseudomonadota</taxon>
        <taxon>Gammaproteobacteria</taxon>
        <taxon>Cellvibrionales</taxon>
        <taxon>Spongiibacteraceae</taxon>
        <taxon>BD1-7 clade</taxon>
    </lineage>
</organism>
<protein>
    <submittedName>
        <fullName evidence="3">Lactoylglutathione lyase</fullName>
        <ecNumber evidence="3">4.4.1.5</ecNumber>
    </submittedName>
</protein>
<evidence type="ECO:0000259" key="1">
    <source>
        <dbReference type="Pfam" id="PF00903"/>
    </source>
</evidence>
<sequence length="135" mass="15039">MDKKGPKMGKSNRVLQVTNIYQSIKFYSEVLGLELLNVTDDPKNRLTWAVMASAGDITHTVIGFSQLWAVLPDELALHNRHIHIMCDDMVAVSQTAKYFGGEVLSEKNGHCVVKDPDGYYVEVSEVQQIMLSQAA</sequence>
<feature type="domain" description="Glyoxalase/fosfomycin resistance/dioxygenase" evidence="1">
    <location>
        <begin position="15"/>
        <end position="123"/>
    </location>
</feature>
<dbReference type="Gene3D" id="3.10.180.10">
    <property type="entry name" value="2,3-Dihydroxybiphenyl 1,2-Dioxygenase, domain 1"/>
    <property type="match status" value="1"/>
</dbReference>
<dbReference type="Proteomes" id="UP000441399">
    <property type="component" value="Unassembled WGS sequence"/>
</dbReference>
<name>A0A5S9QST0_9GAMM</name>
<dbReference type="EMBL" id="CACSIO010000004">
    <property type="protein sequence ID" value="CAA0097061.1"/>
    <property type="molecule type" value="Genomic_DNA"/>
</dbReference>
<dbReference type="Pfam" id="PF00903">
    <property type="entry name" value="Glyoxalase"/>
    <property type="match status" value="1"/>
</dbReference>
<reference evidence="3 4" key="1">
    <citation type="submission" date="2019-11" db="EMBL/GenBank/DDBJ databases">
        <authorList>
            <person name="Holert J."/>
        </authorList>
    </citation>
    <scope>NUCLEOTIDE SEQUENCE [LARGE SCALE GENOMIC DNA]</scope>
    <source>
        <strain evidence="3">SB11_3</strain>
    </source>
</reference>
<dbReference type="SUPFAM" id="SSF54593">
    <property type="entry name" value="Glyoxalase/Bleomycin resistance protein/Dihydroxybiphenyl dioxygenase"/>
    <property type="match status" value="1"/>
</dbReference>
<dbReference type="EC" id="4.4.1.5" evidence="3"/>
<dbReference type="OrthoDB" id="2613830at2"/>
<dbReference type="GO" id="GO:0004462">
    <property type="term" value="F:lactoylglutathione lyase activity"/>
    <property type="evidence" value="ECO:0007669"/>
    <property type="project" value="UniProtKB-EC"/>
</dbReference>
<keyword evidence="4" id="KW-1185">Reference proteome</keyword>
<dbReference type="EMBL" id="CACSIO010000045">
    <property type="protein sequence ID" value="CAA0122537.1"/>
    <property type="molecule type" value="Genomic_DNA"/>
</dbReference>
<dbReference type="InterPro" id="IPR004360">
    <property type="entry name" value="Glyas_Fos-R_dOase_dom"/>
</dbReference>
<dbReference type="PANTHER" id="PTHR46036">
    <property type="entry name" value="LACTOYLGLUTATHIONE LYASE"/>
    <property type="match status" value="1"/>
</dbReference>
<dbReference type="GO" id="GO:0005737">
    <property type="term" value="C:cytoplasm"/>
    <property type="evidence" value="ECO:0007669"/>
    <property type="project" value="TreeGrafter"/>
</dbReference>
<gene>
    <name evidence="3" type="primary">gloA_2</name>
    <name evidence="2" type="synonym">gloA_3</name>
    <name evidence="3" type="ORF">OPDIPICF_02620</name>
    <name evidence="2" type="ORF">OPDIPICF_04040</name>
</gene>
<evidence type="ECO:0000313" key="2">
    <source>
        <dbReference type="EMBL" id="CAA0097061.1"/>
    </source>
</evidence>
<dbReference type="PANTHER" id="PTHR46036:SF5">
    <property type="entry name" value="LACTOYLGLUTATHIONE LYASE"/>
    <property type="match status" value="1"/>
</dbReference>
<accession>A0A5S9QST0</accession>
<evidence type="ECO:0000313" key="3">
    <source>
        <dbReference type="EMBL" id="CAA0122537.1"/>
    </source>
</evidence>
<dbReference type="GO" id="GO:0019243">
    <property type="term" value="P:methylglyoxal catabolic process to D-lactate via S-lactoyl-glutathione"/>
    <property type="evidence" value="ECO:0007669"/>
    <property type="project" value="TreeGrafter"/>
</dbReference>